<evidence type="ECO:0000313" key="2">
    <source>
        <dbReference type="Proteomes" id="UP000675881"/>
    </source>
</evidence>
<proteinExistence type="predicted"/>
<evidence type="ECO:0000313" key="1">
    <source>
        <dbReference type="EMBL" id="CAF2793126.1"/>
    </source>
</evidence>
<dbReference type="OrthoDB" id="117690at2759"/>
<name>A0A7R8H1F0_LEPSM</name>
<protein>
    <submittedName>
        <fullName evidence="1">(salmon louse) hypothetical protein</fullName>
    </submittedName>
</protein>
<gene>
    <name evidence="1" type="ORF">LSAA_2333</name>
</gene>
<dbReference type="Proteomes" id="UP000675881">
    <property type="component" value="Chromosome 10"/>
</dbReference>
<sequence>MSKCLKDTMTEFNISLEKIHLVVRDIAANMVAGDAQTCVKDLLSTCKQIVGYFNHSPSAFVKYKEHQKNHYYLLERIQEQKTAIIAYCSDNVNPSCLGNNAECKNILSARNATASIIIPNV</sequence>
<accession>A0A7R8H1F0</accession>
<dbReference type="AlphaFoldDB" id="A0A7R8H1F0"/>
<reference evidence="1" key="1">
    <citation type="submission" date="2021-02" db="EMBL/GenBank/DDBJ databases">
        <authorList>
            <person name="Bekaert M."/>
        </authorList>
    </citation>
    <scope>NUCLEOTIDE SEQUENCE</scope>
    <source>
        <strain evidence="1">IoA-00</strain>
    </source>
</reference>
<organism evidence="1 2">
    <name type="scientific">Lepeophtheirus salmonis</name>
    <name type="common">Salmon louse</name>
    <name type="synonym">Caligus salmonis</name>
    <dbReference type="NCBI Taxonomy" id="72036"/>
    <lineage>
        <taxon>Eukaryota</taxon>
        <taxon>Metazoa</taxon>
        <taxon>Ecdysozoa</taxon>
        <taxon>Arthropoda</taxon>
        <taxon>Crustacea</taxon>
        <taxon>Multicrustacea</taxon>
        <taxon>Hexanauplia</taxon>
        <taxon>Copepoda</taxon>
        <taxon>Siphonostomatoida</taxon>
        <taxon>Caligidae</taxon>
        <taxon>Lepeophtheirus</taxon>
    </lineage>
</organism>
<dbReference type="EMBL" id="HG994589">
    <property type="protein sequence ID" value="CAF2793126.1"/>
    <property type="molecule type" value="Genomic_DNA"/>
</dbReference>
<keyword evidence="2" id="KW-1185">Reference proteome</keyword>